<organism evidence="1 2">
    <name type="scientific">Fistulifera solaris</name>
    <name type="common">Oleaginous diatom</name>
    <dbReference type="NCBI Taxonomy" id="1519565"/>
    <lineage>
        <taxon>Eukaryota</taxon>
        <taxon>Sar</taxon>
        <taxon>Stramenopiles</taxon>
        <taxon>Ochrophyta</taxon>
        <taxon>Bacillariophyta</taxon>
        <taxon>Bacillariophyceae</taxon>
        <taxon>Bacillariophycidae</taxon>
        <taxon>Naviculales</taxon>
        <taxon>Naviculaceae</taxon>
        <taxon>Fistulifera</taxon>
    </lineage>
</organism>
<comment type="caution">
    <text evidence="1">The sequence shown here is derived from an EMBL/GenBank/DDBJ whole genome shotgun (WGS) entry which is preliminary data.</text>
</comment>
<name>A0A1Z5JBZ1_FISSO</name>
<dbReference type="EMBL" id="BDSP01000039">
    <property type="protein sequence ID" value="GAX11281.1"/>
    <property type="molecule type" value="Genomic_DNA"/>
</dbReference>
<keyword evidence="2" id="KW-1185">Reference proteome</keyword>
<proteinExistence type="predicted"/>
<dbReference type="AlphaFoldDB" id="A0A1Z5JBZ1"/>
<dbReference type="InParanoid" id="A0A1Z5JBZ1"/>
<reference evidence="1 2" key="1">
    <citation type="journal article" date="2015" name="Plant Cell">
        <title>Oil accumulation by the oleaginous diatom Fistulifera solaris as revealed by the genome and transcriptome.</title>
        <authorList>
            <person name="Tanaka T."/>
            <person name="Maeda Y."/>
            <person name="Veluchamy A."/>
            <person name="Tanaka M."/>
            <person name="Abida H."/>
            <person name="Marechal E."/>
            <person name="Bowler C."/>
            <person name="Muto M."/>
            <person name="Sunaga Y."/>
            <person name="Tanaka M."/>
            <person name="Yoshino T."/>
            <person name="Taniguchi T."/>
            <person name="Fukuda Y."/>
            <person name="Nemoto M."/>
            <person name="Matsumoto M."/>
            <person name="Wong P.S."/>
            <person name="Aburatani S."/>
            <person name="Fujibuchi W."/>
        </authorList>
    </citation>
    <scope>NUCLEOTIDE SEQUENCE [LARGE SCALE GENOMIC DNA]</scope>
    <source>
        <strain evidence="1 2">JPCC DA0580</strain>
    </source>
</reference>
<protein>
    <submittedName>
        <fullName evidence="1">Uncharacterized protein</fullName>
    </submittedName>
</protein>
<gene>
    <name evidence="1" type="ORF">FisN_7Lu385</name>
</gene>
<dbReference type="Proteomes" id="UP000198406">
    <property type="component" value="Unassembled WGS sequence"/>
</dbReference>
<evidence type="ECO:0000313" key="1">
    <source>
        <dbReference type="EMBL" id="GAX11281.1"/>
    </source>
</evidence>
<evidence type="ECO:0000313" key="2">
    <source>
        <dbReference type="Proteomes" id="UP000198406"/>
    </source>
</evidence>
<sequence length="74" mass="7891">MSAYNHQPFAIIDASVIWAANHGVLVHTQEKDTRTTNNAPLLLPELIREPETYAGGCADSFVAVVAVLAAAVET</sequence>
<accession>A0A1Z5JBZ1</accession>